<keyword evidence="4" id="KW-0963">Cytoplasm</keyword>
<dbReference type="Pfam" id="PF04667">
    <property type="entry name" value="Endosulfine"/>
    <property type="match status" value="1"/>
</dbReference>
<protein>
    <recommendedName>
        <fullName evidence="8">cAMP-regulated phosphoprotein 19</fullName>
    </recommendedName>
</protein>
<name>A0A7M5XBE5_9CNID</name>
<dbReference type="GO" id="GO:0051301">
    <property type="term" value="P:cell division"/>
    <property type="evidence" value="ECO:0007669"/>
    <property type="project" value="UniProtKB-KW"/>
</dbReference>
<comment type="similarity">
    <text evidence="1 4">Belongs to the endosulfine family.</text>
</comment>
<dbReference type="GO" id="GO:0005737">
    <property type="term" value="C:cytoplasm"/>
    <property type="evidence" value="ECO:0007669"/>
    <property type="project" value="UniProtKB-SubCell"/>
</dbReference>
<accession>A0A7M5XBE5</accession>
<dbReference type="PANTHER" id="PTHR10358">
    <property type="entry name" value="ENDOSULFINE"/>
    <property type="match status" value="1"/>
</dbReference>
<evidence type="ECO:0000256" key="1">
    <source>
        <dbReference type="ARBA" id="ARBA00010520"/>
    </source>
</evidence>
<dbReference type="PANTHER" id="PTHR10358:SF6">
    <property type="entry name" value="ENDOSULFINE, ISOFORM A"/>
    <property type="match status" value="1"/>
</dbReference>
<proteinExistence type="inferred from homology"/>
<organism evidence="6 7">
    <name type="scientific">Clytia hemisphaerica</name>
    <dbReference type="NCBI Taxonomy" id="252671"/>
    <lineage>
        <taxon>Eukaryota</taxon>
        <taxon>Metazoa</taxon>
        <taxon>Cnidaria</taxon>
        <taxon>Hydrozoa</taxon>
        <taxon>Hydroidolina</taxon>
        <taxon>Leptothecata</taxon>
        <taxon>Obeliida</taxon>
        <taxon>Clytiidae</taxon>
        <taxon>Clytia</taxon>
    </lineage>
</organism>
<feature type="region of interest" description="Disordered" evidence="5">
    <location>
        <begin position="1"/>
        <end position="122"/>
    </location>
</feature>
<dbReference type="Proteomes" id="UP000594262">
    <property type="component" value="Unplaced"/>
</dbReference>
<feature type="compositionally biased region" description="Basic and acidic residues" evidence="5">
    <location>
        <begin position="101"/>
        <end position="122"/>
    </location>
</feature>
<dbReference type="OrthoDB" id="5949865at2759"/>
<keyword evidence="4" id="KW-0132">Cell division</keyword>
<evidence type="ECO:0000256" key="2">
    <source>
        <dbReference type="ARBA" id="ARBA00022776"/>
    </source>
</evidence>
<feature type="compositionally biased region" description="Polar residues" evidence="5">
    <location>
        <begin position="79"/>
        <end position="88"/>
    </location>
</feature>
<dbReference type="EnsemblMetazoa" id="CLYHEMT020242.1">
    <property type="protein sequence ID" value="CLYHEMP020242.1"/>
    <property type="gene ID" value="CLYHEMG020242"/>
</dbReference>
<evidence type="ECO:0000256" key="4">
    <source>
        <dbReference type="RuleBase" id="RU363120"/>
    </source>
</evidence>
<sequence>MSTMATFKGPQELPEAERFKQKFPQGAPRQSDFLRKRLQGKGGAKYFDSGDYNMAKSTHGRNVPTGKAIPTPENLPQRKISSTKQSNLIEGGTSPPQSALPEEKAVTEGEQHKSKQHITEQE</sequence>
<evidence type="ECO:0000256" key="3">
    <source>
        <dbReference type="ARBA" id="ARBA00023272"/>
    </source>
</evidence>
<dbReference type="InterPro" id="IPR006760">
    <property type="entry name" value="Endosulphine"/>
</dbReference>
<dbReference type="RefSeq" id="XP_066936934.1">
    <property type="nucleotide sequence ID" value="XM_067080833.1"/>
</dbReference>
<evidence type="ECO:0008006" key="8">
    <source>
        <dbReference type="Google" id="ProtNLM"/>
    </source>
</evidence>
<comment type="function">
    <text evidence="4">Protein phosphatase inhibitor that specifically inhibits protein phosphatase 2A (PP2A) during mitosis.</text>
</comment>
<dbReference type="AlphaFoldDB" id="A0A7M5XBE5"/>
<keyword evidence="7" id="KW-1185">Reference proteome</keyword>
<keyword evidence="3 4" id="KW-0650">Protein phosphatase inhibitor</keyword>
<keyword evidence="4" id="KW-0131">Cell cycle</keyword>
<evidence type="ECO:0000313" key="6">
    <source>
        <dbReference type="EnsemblMetazoa" id="CLYHEMP020242.1"/>
    </source>
</evidence>
<dbReference type="GO" id="GO:0004864">
    <property type="term" value="F:protein phosphatase inhibitor activity"/>
    <property type="evidence" value="ECO:0007669"/>
    <property type="project" value="UniProtKB-KW"/>
</dbReference>
<evidence type="ECO:0000256" key="5">
    <source>
        <dbReference type="SAM" id="MobiDB-lite"/>
    </source>
</evidence>
<dbReference type="GeneID" id="136824855"/>
<keyword evidence="2 4" id="KW-0498">Mitosis</keyword>
<comment type="subcellular location">
    <subcellularLocation>
        <location evidence="4">Cytoplasm</location>
    </subcellularLocation>
</comment>
<reference evidence="6" key="1">
    <citation type="submission" date="2021-01" db="UniProtKB">
        <authorList>
            <consortium name="EnsemblMetazoa"/>
        </authorList>
    </citation>
    <scope>IDENTIFICATION</scope>
</reference>
<evidence type="ECO:0000313" key="7">
    <source>
        <dbReference type="Proteomes" id="UP000594262"/>
    </source>
</evidence>